<dbReference type="InterPro" id="IPR056726">
    <property type="entry name" value="DUF7824"/>
</dbReference>
<evidence type="ECO:0000259" key="1">
    <source>
        <dbReference type="Pfam" id="PF20103"/>
    </source>
</evidence>
<dbReference type="RefSeq" id="WP_152098493.1">
    <property type="nucleotide sequence ID" value="NZ_AP021861.1"/>
</dbReference>
<proteinExistence type="predicted"/>
<dbReference type="AlphaFoldDB" id="A0A5K7X733"/>
<gene>
    <name evidence="4" type="ORF">PLANPX_2156</name>
</gene>
<dbReference type="EMBL" id="AP021861">
    <property type="protein sequence ID" value="BBO32544.1"/>
    <property type="molecule type" value="Genomic_DNA"/>
</dbReference>
<feature type="domain" description="DUF7825" evidence="3">
    <location>
        <begin position="787"/>
        <end position="971"/>
    </location>
</feature>
<dbReference type="InterPro" id="IPR045472">
    <property type="entry name" value="DUF6493"/>
</dbReference>
<evidence type="ECO:0000259" key="2">
    <source>
        <dbReference type="Pfam" id="PF25148"/>
    </source>
</evidence>
<dbReference type="Pfam" id="PF25149">
    <property type="entry name" value="DUF7825"/>
    <property type="match status" value="1"/>
</dbReference>
<feature type="domain" description="DUF6493" evidence="1">
    <location>
        <begin position="5"/>
        <end position="317"/>
    </location>
</feature>
<dbReference type="Pfam" id="PF25148">
    <property type="entry name" value="DUF7824"/>
    <property type="match status" value="1"/>
</dbReference>
<reference evidence="5" key="1">
    <citation type="submission" date="2019-10" db="EMBL/GenBank/DDBJ databases">
        <title>Lacipirellula parvula gen. nov., sp. nov., representing a lineage of planctomycetes widespread in freshwater anoxic habitats, and description of the family Lacipirellulaceae.</title>
        <authorList>
            <person name="Dedysh S.N."/>
            <person name="Kulichevskaya I.S."/>
            <person name="Beletsky A.V."/>
            <person name="Rakitin A.L."/>
            <person name="Mardanov A.V."/>
            <person name="Ivanova A.A."/>
            <person name="Saltykova V.X."/>
            <person name="Rijpstra W.I.C."/>
            <person name="Sinninghe Damste J.S."/>
            <person name="Ravin N.V."/>
        </authorList>
    </citation>
    <scope>NUCLEOTIDE SEQUENCE [LARGE SCALE GENOMIC DNA]</scope>
    <source>
        <strain evidence="5">PX69</strain>
    </source>
</reference>
<organism evidence="4 5">
    <name type="scientific">Lacipirellula parvula</name>
    <dbReference type="NCBI Taxonomy" id="2650471"/>
    <lineage>
        <taxon>Bacteria</taxon>
        <taxon>Pseudomonadati</taxon>
        <taxon>Planctomycetota</taxon>
        <taxon>Planctomycetia</taxon>
        <taxon>Pirellulales</taxon>
        <taxon>Lacipirellulaceae</taxon>
        <taxon>Lacipirellula</taxon>
    </lineage>
</organism>
<evidence type="ECO:0000313" key="5">
    <source>
        <dbReference type="Proteomes" id="UP000326837"/>
    </source>
</evidence>
<evidence type="ECO:0000259" key="3">
    <source>
        <dbReference type="Pfam" id="PF25149"/>
    </source>
</evidence>
<feature type="domain" description="DUF7824" evidence="2">
    <location>
        <begin position="491"/>
        <end position="722"/>
    </location>
</feature>
<name>A0A5K7X733_9BACT</name>
<sequence>MTADEWGQLIVSGKFDEVAAAAAGLTEAERRALSKTTAKLATTIRRNSWQDSLKPAVEETHPTLAPHLNLRDRDVVCTAVEIAVLSVCPLGDAKKVRMHTLRNDTHAALVKVLTDRRPEWIDDFVDHHLSPRNEWQTFEWAPLRELIRNGVCAKPTSDGYVRLYAMNMGAWYYHTDQYVPISEQLAAEPDLLDDVWRLFEVENFAFSAPMEVTSSNTPSQYESWHTSIAKLSARGLLDRQRLLDESIAALQRGFKNNALSGYARLHDHLQPTLDELAARQPAYLDLLTARVGQVVNFGINTLKKLDQAKRLDDAGFIAGAGRAFDLPAKGPAKTAIGLFKKIGKRSPQLTPTATRALLHSALIHPDADCAAAAAQLLVEWRAQLDEKTIAAINERLPELPATVQALLQPLVVAANNGISPSLAGAAVTPDDAEIATAVAELRQQADALPERWRTLVGVDDALAAVDEDRWPAAIDFVWTDVPILTGVELLPRVESADELLDLVARAVEQVESGDDIERILDGIARLGAQKPPDCERRANPILQRIAERPQFNGHSITDITCTPKGFIAAVIWWLGGDDLLASFRRDWERINYSSNIVDFLSRRCEETLARLRAGHFGPMLSTPTHAGGWIDPLAFAARWRYWLANPAARLDLDLVLALHRMAPDHRPAALAELANVEHPSIAAIRWALGDRSTPPRIAPEAAELWVAAANARGQDSAFTAIADAGVLLQGPNVSGRAHYAWTISWHEWKSFSGDETFRLPQIKFTRSPALAGSPGDDCLAALLHSFQDRYWRPSMIEHLASLQPSDGSGLLSAGIERLIGRIDDPSSSFEPNHPFLQSLIQVDRPLDELAYLALVTGFMGKDADSAAVARDALIDAVDDGRADGQAFGALLSQLTLADWLKLNRISANLAEVARNSPLHAATVAQAIDALIAAYAAFALPRDFHHLLTVQLELLMQLGLRPTEAACASLRKATGSSKTGKLSARMLALEHRPTAALAEAKQRLVESRLLRATRWAAGASSGL</sequence>
<evidence type="ECO:0000313" key="4">
    <source>
        <dbReference type="EMBL" id="BBO32544.1"/>
    </source>
</evidence>
<dbReference type="InterPro" id="IPR056727">
    <property type="entry name" value="DUF7825"/>
</dbReference>
<dbReference type="Pfam" id="PF20103">
    <property type="entry name" value="DUF6493"/>
    <property type="match status" value="1"/>
</dbReference>
<protein>
    <submittedName>
        <fullName evidence="4">Uncharacterized protein</fullName>
    </submittedName>
</protein>
<keyword evidence="5" id="KW-1185">Reference proteome</keyword>
<dbReference type="KEGG" id="lpav:PLANPX_2156"/>
<dbReference type="Proteomes" id="UP000326837">
    <property type="component" value="Chromosome"/>
</dbReference>
<accession>A0A5K7X733</accession>